<keyword evidence="1" id="KW-0812">Transmembrane</keyword>
<organism evidence="2 3">
    <name type="scientific">Actinocorallia libanotica</name>
    <dbReference type="NCBI Taxonomy" id="46162"/>
    <lineage>
        <taxon>Bacteria</taxon>
        <taxon>Bacillati</taxon>
        <taxon>Actinomycetota</taxon>
        <taxon>Actinomycetes</taxon>
        <taxon>Streptosporangiales</taxon>
        <taxon>Thermomonosporaceae</taxon>
        <taxon>Actinocorallia</taxon>
    </lineage>
</organism>
<reference evidence="2 3" key="1">
    <citation type="journal article" date="2019" name="Int. J. Syst. Evol. Microbiol.">
        <title>The Global Catalogue of Microorganisms (GCM) 10K type strain sequencing project: providing services to taxonomists for standard genome sequencing and annotation.</title>
        <authorList>
            <consortium name="The Broad Institute Genomics Platform"/>
            <consortium name="The Broad Institute Genome Sequencing Center for Infectious Disease"/>
            <person name="Wu L."/>
            <person name="Ma J."/>
        </authorList>
    </citation>
    <scope>NUCLEOTIDE SEQUENCE [LARGE SCALE GENOMIC DNA]</scope>
    <source>
        <strain evidence="2 3">JCM 10696</strain>
    </source>
</reference>
<feature type="transmembrane region" description="Helical" evidence="1">
    <location>
        <begin position="162"/>
        <end position="185"/>
    </location>
</feature>
<protein>
    <recommendedName>
        <fullName evidence="4">ABC-2 type transport system permease protein</fullName>
    </recommendedName>
</protein>
<feature type="transmembrane region" description="Helical" evidence="1">
    <location>
        <begin position="48"/>
        <end position="73"/>
    </location>
</feature>
<keyword evidence="1" id="KW-1133">Transmembrane helix</keyword>
<evidence type="ECO:0000256" key="1">
    <source>
        <dbReference type="SAM" id="Phobius"/>
    </source>
</evidence>
<comment type="caution">
    <text evidence="2">The sequence shown here is derived from an EMBL/GenBank/DDBJ whole genome shotgun (WGS) entry which is preliminary data.</text>
</comment>
<sequence>MRPRLPRIVTAELLKLATLPVVLSTGVATIAAAPVLAALSGAAAGTHAFGIVAGTVPFLQVGPILLGVLAAGGEYTGGQVRTTLTAMPRRLPVLAGKSAAALLVLLATGTAAAAAGAVTARSGRAPAFGSVHVAMGIVAHLVAMGLLALALAVLLRSVLRPLAALLTLVFVASPLLGGLTEKAYLLPDQAGRLLHDPLPGTTPGTWTGVVVLLAWLTGVGAAATAAFLVRDA</sequence>
<evidence type="ECO:0008006" key="4">
    <source>
        <dbReference type="Google" id="ProtNLM"/>
    </source>
</evidence>
<dbReference type="EMBL" id="BAAAHH010000062">
    <property type="protein sequence ID" value="GAA0969198.1"/>
    <property type="molecule type" value="Genomic_DNA"/>
</dbReference>
<feature type="transmembrane region" description="Helical" evidence="1">
    <location>
        <begin position="205"/>
        <end position="229"/>
    </location>
</feature>
<dbReference type="Proteomes" id="UP001500665">
    <property type="component" value="Unassembled WGS sequence"/>
</dbReference>
<keyword evidence="3" id="KW-1185">Reference proteome</keyword>
<evidence type="ECO:0000313" key="2">
    <source>
        <dbReference type="EMBL" id="GAA0969198.1"/>
    </source>
</evidence>
<feature type="transmembrane region" description="Helical" evidence="1">
    <location>
        <begin position="131"/>
        <end position="155"/>
    </location>
</feature>
<proteinExistence type="predicted"/>
<gene>
    <name evidence="2" type="ORF">GCM10009550_75650</name>
</gene>
<feature type="transmembrane region" description="Helical" evidence="1">
    <location>
        <begin position="94"/>
        <end position="119"/>
    </location>
</feature>
<dbReference type="RefSeq" id="WP_344247436.1">
    <property type="nucleotide sequence ID" value="NZ_BAAAHH010000062.1"/>
</dbReference>
<evidence type="ECO:0000313" key="3">
    <source>
        <dbReference type="Proteomes" id="UP001500665"/>
    </source>
</evidence>
<keyword evidence="1" id="KW-0472">Membrane</keyword>
<accession>A0ABN1S0E1</accession>
<feature type="transmembrane region" description="Helical" evidence="1">
    <location>
        <begin position="21"/>
        <end position="42"/>
    </location>
</feature>
<name>A0ABN1S0E1_9ACTN</name>